<sequence>MKRIHTVAALSALVLAGLGHAAPAAEPPSEPKAEPAKLEVAVQAGKDEAGKLGKPKGGKPGGLREHLVKLKQALPPSSTEGPAAAGDAGFLQRAYPEDDIPLARIEAARSAAKVVAGRNFPVGKGQPGTFVSVGPQEALFPRSPYRSSFSYIPTDYVGAGRTVALAIDPNCTQGQCRLWAAPAGGGIWRTKNALDGQPNWQYLSGPFGINAIGSITLDPNDATGNTLWVGTGEANGCGSGCIAGVGIYKSTDGGDSWSGPLGAASFNARAVGSIAVKPGDPLTIYAASVRAGRGASSVATGGVVTLVPGAPQWGLYKSTDGGASWTYLHNGSAAAADCSAANLVAQANNLNACSPRGVRQIELDPVDPNTVYAASFGRGVWRSSDGGASWVQIKPSLNAAQNTTRPMLAVNRLANGNTRLYVAEGNVGAPYARLFRSDDARSGAPVFSDMTSNNPANPGYGSYNFCSGQCWYDNFVVSPAGYPDIVYLGGSYAYGETGGISNGRGVVLSTDGGASFTDMTMDGTDPVNPNGLHPDQHYLVVQPGNPYRFFEASDGGIVRSSGMFSDVSVWCDARGLGGANLLRCKQLLSRVPSRLESMNKGLSTLQFQSLSVSPHNVNLVQGGTQDNGTWQSTGNPVRWINTMIGDGGQSGFDVADPKFRFHTFYDASPDVNFSGGEMGDWNWIGDPIYGTGGQFYVPIISDPKVSKTMFAGAANVWRTKTWGMGTMTLAEFRGHCNEWRGDFTVQCGDWQQIAAPSLVAAARGDRAGGAMAAVERTASDSSTAWAATTTGRVFISKNVDAEPAGAVAWTRLDALAPNDPNRFVSGIHIDPVNPNRAWISYSGFSASTPATPGHVFEVTYDPTAGTVSWVDRSYDLGDIPATDVARDDLNGDLYIASDFGVYRLAAGTSSWTAAAPGMPNVEVAGLTIIPAARKMYVATHGLGAWLLNLP</sequence>
<dbReference type="SUPFAM" id="SSF110296">
    <property type="entry name" value="Oligoxyloglucan reducing end-specific cellobiohydrolase"/>
    <property type="match status" value="2"/>
</dbReference>
<keyword evidence="4" id="KW-1185">Reference proteome</keyword>
<feature type="chain" id="PRO_5041672402" evidence="2">
    <location>
        <begin position="22"/>
        <end position="950"/>
    </location>
</feature>
<evidence type="ECO:0000256" key="2">
    <source>
        <dbReference type="SAM" id="SignalP"/>
    </source>
</evidence>
<organism evidence="3 4">
    <name type="scientific">Paucibacter sediminis</name>
    <dbReference type="NCBI Taxonomy" id="3019553"/>
    <lineage>
        <taxon>Bacteria</taxon>
        <taxon>Pseudomonadati</taxon>
        <taxon>Pseudomonadota</taxon>
        <taxon>Betaproteobacteria</taxon>
        <taxon>Burkholderiales</taxon>
        <taxon>Sphaerotilaceae</taxon>
        <taxon>Roseateles</taxon>
    </lineage>
</organism>
<dbReference type="RefSeq" id="WP_285233192.1">
    <property type="nucleotide sequence ID" value="NZ_CP116346.1"/>
</dbReference>
<dbReference type="GO" id="GO:0010411">
    <property type="term" value="P:xyloglucan metabolic process"/>
    <property type="evidence" value="ECO:0007669"/>
    <property type="project" value="TreeGrafter"/>
</dbReference>
<keyword evidence="2" id="KW-0732">Signal</keyword>
<dbReference type="AlphaFoldDB" id="A0AA95NBQ3"/>
<dbReference type="InterPro" id="IPR052025">
    <property type="entry name" value="Xyloglucanase_GH74"/>
</dbReference>
<evidence type="ECO:0000313" key="4">
    <source>
        <dbReference type="Proteomes" id="UP001177769"/>
    </source>
</evidence>
<dbReference type="Proteomes" id="UP001177769">
    <property type="component" value="Chromosome"/>
</dbReference>
<protein>
    <submittedName>
        <fullName evidence="3">Sialidase family protein</fullName>
    </submittedName>
</protein>
<dbReference type="Gene3D" id="2.130.10.10">
    <property type="entry name" value="YVTN repeat-like/Quinoprotein amine dehydrogenase"/>
    <property type="match status" value="3"/>
</dbReference>
<accession>A0AA95NBQ3</accession>
<dbReference type="KEGG" id="pais:PFX98_00425"/>
<feature type="signal peptide" evidence="2">
    <location>
        <begin position="1"/>
        <end position="21"/>
    </location>
</feature>
<feature type="region of interest" description="Disordered" evidence="1">
    <location>
        <begin position="21"/>
        <end position="63"/>
    </location>
</feature>
<reference evidence="3" key="1">
    <citation type="submission" date="2023-01" db="EMBL/GenBank/DDBJ databases">
        <title>Whole genome sequence of Paucibacter sp. S2-9 isolated from pond sediment.</title>
        <authorList>
            <person name="Jung J.Y."/>
        </authorList>
    </citation>
    <scope>NUCLEOTIDE SEQUENCE</scope>
    <source>
        <strain evidence="3">S2-9</strain>
    </source>
</reference>
<dbReference type="PANTHER" id="PTHR43739:SF5">
    <property type="entry name" value="EXO-ALPHA-SIALIDASE"/>
    <property type="match status" value="1"/>
</dbReference>
<name>A0AA95NBQ3_9BURK</name>
<dbReference type="EMBL" id="CP116346">
    <property type="protein sequence ID" value="WIT12102.1"/>
    <property type="molecule type" value="Genomic_DNA"/>
</dbReference>
<dbReference type="InterPro" id="IPR015943">
    <property type="entry name" value="WD40/YVTN_repeat-like_dom_sf"/>
</dbReference>
<evidence type="ECO:0000313" key="3">
    <source>
        <dbReference type="EMBL" id="WIT12102.1"/>
    </source>
</evidence>
<evidence type="ECO:0000256" key="1">
    <source>
        <dbReference type="SAM" id="MobiDB-lite"/>
    </source>
</evidence>
<dbReference type="PANTHER" id="PTHR43739">
    <property type="entry name" value="XYLOGLUCANASE (EUROFUNG)"/>
    <property type="match status" value="1"/>
</dbReference>
<proteinExistence type="predicted"/>
<gene>
    <name evidence="3" type="ORF">PFX98_00425</name>
</gene>
<dbReference type="CDD" id="cd15482">
    <property type="entry name" value="Sialidase_non-viral"/>
    <property type="match status" value="1"/>
</dbReference>